<reference evidence="2 3" key="1">
    <citation type="journal article" date="2022" name="G3 (Bethesda)">
        <title>Whole-genome sequence and methylome profiling of the almond [Prunus dulcis (Mill.) D.A. Webb] cultivar 'Nonpareil'.</title>
        <authorList>
            <person name="D'Amico-Willman K.M."/>
            <person name="Ouma W.Z."/>
            <person name="Meulia T."/>
            <person name="Sideli G.M."/>
            <person name="Gradziel T.M."/>
            <person name="Fresnedo-Ramirez J."/>
        </authorList>
    </citation>
    <scope>NUCLEOTIDE SEQUENCE [LARGE SCALE GENOMIC DNA]</scope>
    <source>
        <strain evidence="2">Clone GOH B32 T37-40</strain>
    </source>
</reference>
<protein>
    <recommendedName>
        <fullName evidence="1">Integrase zinc-binding domain-containing protein</fullName>
    </recommendedName>
</protein>
<evidence type="ECO:0000313" key="3">
    <source>
        <dbReference type="Proteomes" id="UP001054821"/>
    </source>
</evidence>
<feature type="domain" description="Integrase zinc-binding" evidence="1">
    <location>
        <begin position="85"/>
        <end position="141"/>
    </location>
</feature>
<dbReference type="Pfam" id="PF17921">
    <property type="entry name" value="Integrase_H2C2"/>
    <property type="match status" value="1"/>
</dbReference>
<keyword evidence="3" id="KW-1185">Reference proteome</keyword>
<name>A0AAD4YLB9_PRUDU</name>
<sequence>MAYLPLLVELRKGGVDLVMTQQGGILASLHVRPILVERVIETKLEDPNMGVIRLGVENGTRMDYAIREDEALVTGTHLYVPKNKDDLKREIMEEAHCSTYSMHPGSTKMYRTLREYYSWPHMKGDIAKYVSRCLICQQVKAERHKPSGIMQPLPIPE</sequence>
<dbReference type="Proteomes" id="UP001054821">
    <property type="component" value="Chromosome 8"/>
</dbReference>
<evidence type="ECO:0000259" key="1">
    <source>
        <dbReference type="Pfam" id="PF17921"/>
    </source>
</evidence>
<dbReference type="EMBL" id="JAJFAZ020000008">
    <property type="protein sequence ID" value="KAI5313255.1"/>
    <property type="molecule type" value="Genomic_DNA"/>
</dbReference>
<dbReference type="AlphaFoldDB" id="A0AAD4YLB9"/>
<gene>
    <name evidence="2" type="ORF">L3X38_042429</name>
</gene>
<proteinExistence type="predicted"/>
<evidence type="ECO:0000313" key="2">
    <source>
        <dbReference type="EMBL" id="KAI5313255.1"/>
    </source>
</evidence>
<dbReference type="InterPro" id="IPR052160">
    <property type="entry name" value="Gypsy_RT_Integrase-like"/>
</dbReference>
<dbReference type="InterPro" id="IPR041588">
    <property type="entry name" value="Integrase_H2C2"/>
</dbReference>
<dbReference type="Gene3D" id="1.10.340.70">
    <property type="match status" value="1"/>
</dbReference>
<comment type="caution">
    <text evidence="2">The sequence shown here is derived from an EMBL/GenBank/DDBJ whole genome shotgun (WGS) entry which is preliminary data.</text>
</comment>
<organism evidence="2 3">
    <name type="scientific">Prunus dulcis</name>
    <name type="common">Almond</name>
    <name type="synonym">Amygdalus dulcis</name>
    <dbReference type="NCBI Taxonomy" id="3755"/>
    <lineage>
        <taxon>Eukaryota</taxon>
        <taxon>Viridiplantae</taxon>
        <taxon>Streptophyta</taxon>
        <taxon>Embryophyta</taxon>
        <taxon>Tracheophyta</taxon>
        <taxon>Spermatophyta</taxon>
        <taxon>Magnoliopsida</taxon>
        <taxon>eudicotyledons</taxon>
        <taxon>Gunneridae</taxon>
        <taxon>Pentapetalae</taxon>
        <taxon>rosids</taxon>
        <taxon>fabids</taxon>
        <taxon>Rosales</taxon>
        <taxon>Rosaceae</taxon>
        <taxon>Amygdaloideae</taxon>
        <taxon>Amygdaleae</taxon>
        <taxon>Prunus</taxon>
    </lineage>
</organism>
<dbReference type="PANTHER" id="PTHR47266">
    <property type="entry name" value="ENDONUCLEASE-RELATED"/>
    <property type="match status" value="1"/>
</dbReference>
<accession>A0AAD4YLB9</accession>